<keyword evidence="4" id="KW-1185">Reference proteome</keyword>
<comment type="caution">
    <text evidence="3">The sequence shown here is derived from an EMBL/GenBank/DDBJ whole genome shotgun (WGS) entry which is preliminary data.</text>
</comment>
<reference evidence="3" key="1">
    <citation type="submission" date="2022-12" db="EMBL/GenBank/DDBJ databases">
        <title>Draft genome assemblies for two species of Escallonia (Escalloniales).</title>
        <authorList>
            <person name="Chanderbali A."/>
            <person name="Dervinis C."/>
            <person name="Anghel I."/>
            <person name="Soltis D."/>
            <person name="Soltis P."/>
            <person name="Zapata F."/>
        </authorList>
    </citation>
    <scope>NUCLEOTIDE SEQUENCE</scope>
    <source>
        <strain evidence="3">UCBG92.1500</strain>
        <tissue evidence="3">Leaf</tissue>
    </source>
</reference>
<name>A0AA88QMI1_9ASTE</name>
<dbReference type="PANTHER" id="PTHR31286">
    <property type="entry name" value="GLYCINE-RICH CELL WALL STRUCTURAL PROTEIN 1.8-LIKE"/>
    <property type="match status" value="1"/>
</dbReference>
<dbReference type="Proteomes" id="UP001187471">
    <property type="component" value="Unassembled WGS sequence"/>
</dbReference>
<feature type="domain" description="Zinc knuckle CX2CX4HX4C" evidence="2">
    <location>
        <begin position="190"/>
        <end position="218"/>
    </location>
</feature>
<protein>
    <recommendedName>
        <fullName evidence="2">Zinc knuckle CX2CX4HX4C domain-containing protein</fullName>
    </recommendedName>
</protein>
<dbReference type="InterPro" id="IPR025836">
    <property type="entry name" value="Zn_knuckle_CX2CX4HX4C"/>
</dbReference>
<organism evidence="3 4">
    <name type="scientific">Escallonia rubra</name>
    <dbReference type="NCBI Taxonomy" id="112253"/>
    <lineage>
        <taxon>Eukaryota</taxon>
        <taxon>Viridiplantae</taxon>
        <taxon>Streptophyta</taxon>
        <taxon>Embryophyta</taxon>
        <taxon>Tracheophyta</taxon>
        <taxon>Spermatophyta</taxon>
        <taxon>Magnoliopsida</taxon>
        <taxon>eudicotyledons</taxon>
        <taxon>Gunneridae</taxon>
        <taxon>Pentapetalae</taxon>
        <taxon>asterids</taxon>
        <taxon>campanulids</taxon>
        <taxon>Escalloniales</taxon>
        <taxon>Escalloniaceae</taxon>
        <taxon>Escallonia</taxon>
    </lineage>
</organism>
<evidence type="ECO:0000256" key="1">
    <source>
        <dbReference type="SAM" id="MobiDB-lite"/>
    </source>
</evidence>
<feature type="region of interest" description="Disordered" evidence="1">
    <location>
        <begin position="328"/>
        <end position="360"/>
    </location>
</feature>
<proteinExistence type="predicted"/>
<evidence type="ECO:0000313" key="3">
    <source>
        <dbReference type="EMBL" id="KAK2965630.1"/>
    </source>
</evidence>
<dbReference type="AlphaFoldDB" id="A0AA88QMI1"/>
<dbReference type="PANTHER" id="PTHR31286:SF167">
    <property type="entry name" value="OS09G0268800 PROTEIN"/>
    <property type="match status" value="1"/>
</dbReference>
<dbReference type="InterPro" id="IPR040256">
    <property type="entry name" value="At4g02000-like"/>
</dbReference>
<dbReference type="Pfam" id="PF14392">
    <property type="entry name" value="zf-CCHC_4"/>
    <property type="match status" value="1"/>
</dbReference>
<sequence length="402" mass="44947">MSSISYGNTNTEASDSVARRRWLMPADSARVLEARARWATTLVGKFVNFQKFSTRCIQREVQAHWDGGGFIRIERVKNLYLFHFEMEDARDLFLAGSPWNLCGALVVLKALLPNTPIHEHRFDDIANLPHEYYNEEDATLIARATSPVVVVDWPPDGNRKYDFIRVKVRINPFRPVVAGTYVELMDNRRPGWIPFSYEKIFRVCFRCGTIGHSNYLCAKSVEEASYGVDQGFARSPLAMHLELLQQDHRALFDDQLLAWPNTNFNRTSHVQLVEGDGQPDLRFNYHDRRETMDTEQSVDNLQALIIADDSSLETSSAQVASNQLATATGTPEGASASDAGLPTVTSPAETGEGGQHGTAEVESALSRVATWLRQERAVGMLGFHACGGQMPKDREVREGNKG</sequence>
<evidence type="ECO:0000259" key="2">
    <source>
        <dbReference type="Pfam" id="PF14392"/>
    </source>
</evidence>
<evidence type="ECO:0000313" key="4">
    <source>
        <dbReference type="Proteomes" id="UP001187471"/>
    </source>
</evidence>
<gene>
    <name evidence="3" type="ORF">RJ640_001817</name>
</gene>
<accession>A0AA88QMI1</accession>
<dbReference type="EMBL" id="JAVXUO010003203">
    <property type="protein sequence ID" value="KAK2965630.1"/>
    <property type="molecule type" value="Genomic_DNA"/>
</dbReference>